<evidence type="ECO:0000256" key="1">
    <source>
        <dbReference type="SAM" id="Phobius"/>
    </source>
</evidence>
<organism evidence="2 3">
    <name type="scientific">Embleya hyalina</name>
    <dbReference type="NCBI Taxonomy" id="516124"/>
    <lineage>
        <taxon>Bacteria</taxon>
        <taxon>Bacillati</taxon>
        <taxon>Actinomycetota</taxon>
        <taxon>Actinomycetes</taxon>
        <taxon>Kitasatosporales</taxon>
        <taxon>Streptomycetaceae</taxon>
        <taxon>Embleya</taxon>
    </lineage>
</organism>
<keyword evidence="3" id="KW-1185">Reference proteome</keyword>
<accession>A0A401YY56</accession>
<evidence type="ECO:0000313" key="3">
    <source>
        <dbReference type="Proteomes" id="UP000286931"/>
    </source>
</evidence>
<dbReference type="Pfam" id="PF13576">
    <property type="entry name" value="Pentapeptide_3"/>
    <property type="match status" value="1"/>
</dbReference>
<evidence type="ECO:0008006" key="4">
    <source>
        <dbReference type="Google" id="ProtNLM"/>
    </source>
</evidence>
<evidence type="ECO:0000313" key="2">
    <source>
        <dbReference type="EMBL" id="GCD99513.1"/>
    </source>
</evidence>
<dbReference type="Gene3D" id="2.160.20.80">
    <property type="entry name" value="E3 ubiquitin-protein ligase SopA"/>
    <property type="match status" value="2"/>
</dbReference>
<gene>
    <name evidence="2" type="ORF">EHYA_07235</name>
</gene>
<dbReference type="SUPFAM" id="SSF141571">
    <property type="entry name" value="Pentapeptide repeat-like"/>
    <property type="match status" value="1"/>
</dbReference>
<keyword evidence="1" id="KW-0472">Membrane</keyword>
<feature type="transmembrane region" description="Helical" evidence="1">
    <location>
        <begin position="464"/>
        <end position="484"/>
    </location>
</feature>
<keyword evidence="1" id="KW-0812">Transmembrane</keyword>
<keyword evidence="1" id="KW-1133">Transmembrane helix</keyword>
<reference evidence="2 3" key="1">
    <citation type="submission" date="2018-12" db="EMBL/GenBank/DDBJ databases">
        <title>Draft genome sequence of Embleya hyalina NBRC 13850T.</title>
        <authorList>
            <person name="Komaki H."/>
            <person name="Hosoyama A."/>
            <person name="Kimura A."/>
            <person name="Ichikawa N."/>
            <person name="Tamura T."/>
        </authorList>
    </citation>
    <scope>NUCLEOTIDE SEQUENCE [LARGE SCALE GENOMIC DNA]</scope>
    <source>
        <strain evidence="2 3">NBRC 13850</strain>
    </source>
</reference>
<comment type="caution">
    <text evidence="2">The sequence shown here is derived from an EMBL/GenBank/DDBJ whole genome shotgun (WGS) entry which is preliminary data.</text>
</comment>
<dbReference type="InterPro" id="IPR001646">
    <property type="entry name" value="5peptide_repeat"/>
</dbReference>
<protein>
    <recommendedName>
        <fullName evidence="4">Pentapeptide repeat-containing protein</fullName>
    </recommendedName>
</protein>
<dbReference type="Proteomes" id="UP000286931">
    <property type="component" value="Unassembled WGS sequence"/>
</dbReference>
<proteinExistence type="predicted"/>
<dbReference type="RefSeq" id="WP_160161683.1">
    <property type="nucleotide sequence ID" value="NZ_BIFH01000033.1"/>
</dbReference>
<sequence length="550" mass="58116">MPGHLKCLVHVTAKERVAHLLGLSPGDDVDLSGTTLTPDLVERLLTALRDPAGGRPRFGRARFVEAIFPGGADFAGVTFAEEARFTGAAVHEGADFSDATFTGEALFRGATIGWNADFSDTTFEARADFAEATVGIGVHFGNAGFAAGATFRDATLTDASFMGATFADGCSFDNTTFVDDADFLASTFVTGVSFGRATFVAAASFDAVRFCGEVGFAEVTFATDASFHHTVFAGSGLGPFTCPGRLDLREAVFEKPVTIEAEAASVHLLGTRWEAPATLRLCSPDIDLSNAMVTHPLSITGVGESGARLISLRGVDVEHLALIDVDLGDCLFAGARRLDRLTLGGRVGLARTPTGRPYHTSRRVLAEERYWRGWAPKPGPVEFPRFWGTPTPPVRRDLAPADLAPLYRELGRAFAVAGNTADAADFRYGEAEMRRLDPERPRAERALLAVHRVGSGYGLRAARVLGWLAATMVVAVAALVLFGLPADAGGAGTAVRVVVHAAVLRGDGTRLTVVGTCVEAGVRVLVPVLLVLAALALRARLERRVPALVG</sequence>
<dbReference type="AlphaFoldDB" id="A0A401YY56"/>
<dbReference type="OrthoDB" id="3602494at2"/>
<dbReference type="EMBL" id="BIFH01000033">
    <property type="protein sequence ID" value="GCD99513.1"/>
    <property type="molecule type" value="Genomic_DNA"/>
</dbReference>
<name>A0A401YY56_9ACTN</name>